<reference evidence="1" key="1">
    <citation type="submission" date="2023-07" db="EMBL/GenBank/DDBJ databases">
        <title>Chromosome-level Genome Assembly of Striped Snakehead (Channa striata).</title>
        <authorList>
            <person name="Liu H."/>
        </authorList>
    </citation>
    <scope>NUCLEOTIDE SEQUENCE</scope>
    <source>
        <strain evidence="1">Gz</strain>
        <tissue evidence="1">Muscle</tissue>
    </source>
</reference>
<evidence type="ECO:0000313" key="1">
    <source>
        <dbReference type="EMBL" id="KAK2859432.1"/>
    </source>
</evidence>
<accession>A0AA88NIP5</accession>
<organism evidence="1 2">
    <name type="scientific">Channa striata</name>
    <name type="common">Snakehead murrel</name>
    <name type="synonym">Ophicephalus striatus</name>
    <dbReference type="NCBI Taxonomy" id="64152"/>
    <lineage>
        <taxon>Eukaryota</taxon>
        <taxon>Metazoa</taxon>
        <taxon>Chordata</taxon>
        <taxon>Craniata</taxon>
        <taxon>Vertebrata</taxon>
        <taxon>Euteleostomi</taxon>
        <taxon>Actinopterygii</taxon>
        <taxon>Neopterygii</taxon>
        <taxon>Teleostei</taxon>
        <taxon>Neoteleostei</taxon>
        <taxon>Acanthomorphata</taxon>
        <taxon>Anabantaria</taxon>
        <taxon>Anabantiformes</taxon>
        <taxon>Channoidei</taxon>
        <taxon>Channidae</taxon>
        <taxon>Channa</taxon>
    </lineage>
</organism>
<evidence type="ECO:0000313" key="2">
    <source>
        <dbReference type="Proteomes" id="UP001187415"/>
    </source>
</evidence>
<dbReference type="AlphaFoldDB" id="A0AA88NIP5"/>
<comment type="caution">
    <text evidence="1">The sequence shown here is derived from an EMBL/GenBank/DDBJ whole genome shotgun (WGS) entry which is preliminary data.</text>
</comment>
<dbReference type="Proteomes" id="UP001187415">
    <property type="component" value="Unassembled WGS sequence"/>
</dbReference>
<dbReference type="EMBL" id="JAUPFM010000002">
    <property type="protein sequence ID" value="KAK2859432.1"/>
    <property type="molecule type" value="Genomic_DNA"/>
</dbReference>
<gene>
    <name evidence="1" type="ORF">Q5P01_004052</name>
</gene>
<protein>
    <submittedName>
        <fullName evidence="1">Uncharacterized protein</fullName>
    </submittedName>
</protein>
<keyword evidence="2" id="KW-1185">Reference proteome</keyword>
<sequence length="69" mass="7313">MRPVVPTANPSGAEPVPLDLLDRILVRAVVAGWSHCVTLAESLTQHSEEEKGLQGHGLTPDLIAAAITY</sequence>
<name>A0AA88NIP5_CHASR</name>
<proteinExistence type="predicted"/>